<accession>A0A2T6C5B5</accession>
<feature type="transmembrane region" description="Helical" evidence="1">
    <location>
        <begin position="60"/>
        <end position="82"/>
    </location>
</feature>
<dbReference type="InterPro" id="IPR036938">
    <property type="entry name" value="PAP2/HPO_sf"/>
</dbReference>
<feature type="domain" description="Phosphatidic acid phosphatase type 2/haloperoxidase" evidence="2">
    <location>
        <begin position="60"/>
        <end position="174"/>
    </location>
</feature>
<sequence>MLDELLIYDKELLIYLNNLGNSQFKTFWLFVTKFIYWVPILVLVFYKIYQKFPKKQARLIIGYGIVILLFSLLIVEVIKIGVERMRPCNDATVAPFLNIIIQPKNYSFFSGHATVSVALTSFLFLMLHNTLPWIKLLVIWPLLFMYSRLYFGVHYPSDILTGIIVGILIGIAFHRICNARIVKLRIY</sequence>
<protein>
    <submittedName>
        <fullName evidence="3">Undecaprenyl-diphosphatase</fullName>
    </submittedName>
</protein>
<dbReference type="EMBL" id="QBKT01000001">
    <property type="protein sequence ID" value="PTX63519.1"/>
    <property type="molecule type" value="Genomic_DNA"/>
</dbReference>
<dbReference type="Proteomes" id="UP000244090">
    <property type="component" value="Unassembled WGS sequence"/>
</dbReference>
<dbReference type="AlphaFoldDB" id="A0A2T6C5B5"/>
<reference evidence="3 4" key="1">
    <citation type="submission" date="2018-04" db="EMBL/GenBank/DDBJ databases">
        <title>Genomic Encyclopedia of Archaeal and Bacterial Type Strains, Phase II (KMG-II): from individual species to whole genera.</title>
        <authorList>
            <person name="Goeker M."/>
        </authorList>
    </citation>
    <scope>NUCLEOTIDE SEQUENCE [LARGE SCALE GENOMIC DNA]</scope>
    <source>
        <strain evidence="3 4">DSM 25731</strain>
    </source>
</reference>
<dbReference type="Pfam" id="PF01569">
    <property type="entry name" value="PAP2"/>
    <property type="match status" value="1"/>
</dbReference>
<dbReference type="GO" id="GO:0042392">
    <property type="term" value="F:sphingosine-1-phosphate phosphatase activity"/>
    <property type="evidence" value="ECO:0007669"/>
    <property type="project" value="TreeGrafter"/>
</dbReference>
<feature type="transmembrane region" description="Helical" evidence="1">
    <location>
        <begin position="27"/>
        <end position="48"/>
    </location>
</feature>
<evidence type="ECO:0000256" key="1">
    <source>
        <dbReference type="SAM" id="Phobius"/>
    </source>
</evidence>
<keyword evidence="1" id="KW-0812">Transmembrane</keyword>
<dbReference type="SUPFAM" id="SSF48317">
    <property type="entry name" value="Acid phosphatase/Vanadium-dependent haloperoxidase"/>
    <property type="match status" value="1"/>
</dbReference>
<dbReference type="PANTHER" id="PTHR14969">
    <property type="entry name" value="SPHINGOSINE-1-PHOSPHATE PHOSPHOHYDROLASE"/>
    <property type="match status" value="1"/>
</dbReference>
<dbReference type="RefSeq" id="WP_108112918.1">
    <property type="nucleotide sequence ID" value="NZ_QBKT01000001.1"/>
</dbReference>
<feature type="transmembrane region" description="Helical" evidence="1">
    <location>
        <begin position="159"/>
        <end position="177"/>
    </location>
</feature>
<keyword evidence="1" id="KW-0472">Membrane</keyword>
<evidence type="ECO:0000313" key="3">
    <source>
        <dbReference type="EMBL" id="PTX63519.1"/>
    </source>
</evidence>
<keyword evidence="4" id="KW-1185">Reference proteome</keyword>
<dbReference type="PANTHER" id="PTHR14969:SF13">
    <property type="entry name" value="AT30094P"/>
    <property type="match status" value="1"/>
</dbReference>
<dbReference type="Gene3D" id="1.20.144.10">
    <property type="entry name" value="Phosphatidic acid phosphatase type 2/haloperoxidase"/>
    <property type="match status" value="1"/>
</dbReference>
<name>A0A2T6C5B5_9FLAO</name>
<dbReference type="OrthoDB" id="9789113at2"/>
<proteinExistence type="predicted"/>
<dbReference type="SMART" id="SM00014">
    <property type="entry name" value="acidPPc"/>
    <property type="match status" value="1"/>
</dbReference>
<keyword evidence="1" id="KW-1133">Transmembrane helix</keyword>
<evidence type="ECO:0000313" key="4">
    <source>
        <dbReference type="Proteomes" id="UP000244090"/>
    </source>
</evidence>
<evidence type="ECO:0000259" key="2">
    <source>
        <dbReference type="SMART" id="SM00014"/>
    </source>
</evidence>
<dbReference type="InterPro" id="IPR000326">
    <property type="entry name" value="PAP2/HPO"/>
</dbReference>
<gene>
    <name evidence="3" type="ORF">C8N46_101119</name>
</gene>
<comment type="caution">
    <text evidence="3">The sequence shown here is derived from an EMBL/GenBank/DDBJ whole genome shotgun (WGS) entry which is preliminary data.</text>
</comment>
<organism evidence="3 4">
    <name type="scientific">Kordia periserrulae</name>
    <dbReference type="NCBI Taxonomy" id="701523"/>
    <lineage>
        <taxon>Bacteria</taxon>
        <taxon>Pseudomonadati</taxon>
        <taxon>Bacteroidota</taxon>
        <taxon>Flavobacteriia</taxon>
        <taxon>Flavobacteriales</taxon>
        <taxon>Flavobacteriaceae</taxon>
        <taxon>Kordia</taxon>
    </lineage>
</organism>